<protein>
    <submittedName>
        <fullName evidence="4">N-carbamoylputrescine amidase</fullName>
        <ecNumber evidence="4">3.5.1.53</ecNumber>
    </submittedName>
</protein>
<dbReference type="InterPro" id="IPR017755">
    <property type="entry name" value="N-carbamoylputrescine_amidase"/>
</dbReference>
<dbReference type="Proteomes" id="UP000610862">
    <property type="component" value="Unassembled WGS sequence"/>
</dbReference>
<dbReference type="EMBL" id="JACRTA010000001">
    <property type="protein sequence ID" value="MBC8567817.1"/>
    <property type="molecule type" value="Genomic_DNA"/>
</dbReference>
<organism evidence="4 5">
    <name type="scientific">Lentihominibacter hominis</name>
    <dbReference type="NCBI Taxonomy" id="2763645"/>
    <lineage>
        <taxon>Bacteria</taxon>
        <taxon>Bacillati</taxon>
        <taxon>Bacillota</taxon>
        <taxon>Clostridia</taxon>
        <taxon>Peptostreptococcales</taxon>
        <taxon>Anaerovoracaceae</taxon>
        <taxon>Lentihominibacter</taxon>
    </lineage>
</organism>
<sequence>MKNVTVAATQMSCGPDAEKNIAVAERLIRKAASQGANIILIQELFQTQYFAQVVEYENLKLAQPAEDNPMLKRFSELAEELSVVLPISFFEESGCCRFNSVMVIDADGSNLGIYRKTHIPDDPGYYEKFYFSPGDTGFKVWDTKYAKIGVGICWDQWFPEAARAMALMGAEILLYPTAIGTFAVPPEELHKEPDDYDHWQNVMLGHAAANMTPIVASNRIGIEEMGSTAIRFWGASFISDNRGNKIAEADTKSEEILTASFDLDKLAEYRREVCTFRDRRPERYQVLMTLDGKIKE</sequence>
<dbReference type="SUPFAM" id="SSF56317">
    <property type="entry name" value="Carbon-nitrogen hydrolase"/>
    <property type="match status" value="1"/>
</dbReference>
<dbReference type="Gene3D" id="3.60.110.10">
    <property type="entry name" value="Carbon-nitrogen hydrolase"/>
    <property type="match status" value="1"/>
</dbReference>
<evidence type="ECO:0000259" key="3">
    <source>
        <dbReference type="PROSITE" id="PS50263"/>
    </source>
</evidence>
<dbReference type="EC" id="3.5.1.53" evidence="4"/>
<proteinExistence type="inferred from homology"/>
<dbReference type="Pfam" id="PF00795">
    <property type="entry name" value="CN_hydrolase"/>
    <property type="match status" value="1"/>
</dbReference>
<keyword evidence="1 4" id="KW-0378">Hydrolase</keyword>
<dbReference type="GO" id="GO:0033388">
    <property type="term" value="P:putrescine biosynthetic process from arginine"/>
    <property type="evidence" value="ECO:0007669"/>
    <property type="project" value="TreeGrafter"/>
</dbReference>
<evidence type="ECO:0000313" key="5">
    <source>
        <dbReference type="Proteomes" id="UP000610862"/>
    </source>
</evidence>
<accession>A0A926E5Q1</accession>
<name>A0A926E5Q1_9FIRM</name>
<dbReference type="InterPro" id="IPR036526">
    <property type="entry name" value="C-N_Hydrolase_sf"/>
</dbReference>
<dbReference type="InterPro" id="IPR003010">
    <property type="entry name" value="C-N_Hydrolase"/>
</dbReference>
<evidence type="ECO:0000256" key="1">
    <source>
        <dbReference type="ARBA" id="ARBA00022801"/>
    </source>
</evidence>
<feature type="domain" description="CN hydrolase" evidence="3">
    <location>
        <begin position="4"/>
        <end position="263"/>
    </location>
</feature>
<comment type="caution">
    <text evidence="4">The sequence shown here is derived from an EMBL/GenBank/DDBJ whole genome shotgun (WGS) entry which is preliminary data.</text>
</comment>
<keyword evidence="5" id="KW-1185">Reference proteome</keyword>
<dbReference type="GO" id="GO:0050126">
    <property type="term" value="F:N-carbamoylputrescine amidase activity"/>
    <property type="evidence" value="ECO:0007669"/>
    <property type="project" value="UniProtKB-EC"/>
</dbReference>
<dbReference type="PROSITE" id="PS50263">
    <property type="entry name" value="CN_HYDROLASE"/>
    <property type="match status" value="1"/>
</dbReference>
<dbReference type="CDD" id="cd07573">
    <property type="entry name" value="CPA"/>
    <property type="match status" value="1"/>
</dbReference>
<gene>
    <name evidence="4" type="primary">aguB</name>
    <name evidence="4" type="ORF">H8692_03435</name>
</gene>
<dbReference type="PANTHER" id="PTHR43674">
    <property type="entry name" value="NITRILASE C965.09-RELATED"/>
    <property type="match status" value="1"/>
</dbReference>
<evidence type="ECO:0000313" key="4">
    <source>
        <dbReference type="EMBL" id="MBC8567817.1"/>
    </source>
</evidence>
<dbReference type="RefSeq" id="WP_187524991.1">
    <property type="nucleotide sequence ID" value="NZ_JACRTA010000001.1"/>
</dbReference>
<dbReference type="NCBIfam" id="TIGR03381">
    <property type="entry name" value="agmatine_aguB"/>
    <property type="match status" value="1"/>
</dbReference>
<reference evidence="4" key="1">
    <citation type="submission" date="2020-08" db="EMBL/GenBank/DDBJ databases">
        <title>Genome public.</title>
        <authorList>
            <person name="Liu C."/>
            <person name="Sun Q."/>
        </authorList>
    </citation>
    <scope>NUCLEOTIDE SEQUENCE</scope>
    <source>
        <strain evidence="4">NSJ-24</strain>
    </source>
</reference>
<dbReference type="PANTHER" id="PTHR43674:SF2">
    <property type="entry name" value="BETA-UREIDOPROPIONASE"/>
    <property type="match status" value="1"/>
</dbReference>
<dbReference type="AlphaFoldDB" id="A0A926E5Q1"/>
<evidence type="ECO:0000256" key="2">
    <source>
        <dbReference type="ARBA" id="ARBA00034122"/>
    </source>
</evidence>
<comment type="similarity">
    <text evidence="2">Belongs to the carbon-nitrogen hydrolase superfamily.</text>
</comment>
<dbReference type="InterPro" id="IPR050345">
    <property type="entry name" value="Aliph_Amidase/BUP"/>
</dbReference>